<dbReference type="Proteomes" id="UP000266634">
    <property type="component" value="Unassembled WGS sequence"/>
</dbReference>
<dbReference type="EMBL" id="QWEA01000041">
    <property type="protein sequence ID" value="RIJ44549.1"/>
    <property type="molecule type" value="Genomic_DNA"/>
</dbReference>
<reference evidence="2 3" key="1">
    <citation type="submission" date="2018-08" db="EMBL/GenBank/DDBJ databases">
        <title>Genome Sequence of Clavibacter michiganensis Subspecies type strains, and the Atypical Peach-Colored Strains Isolated from Tomato.</title>
        <authorList>
            <person name="Osdaghi E."/>
            <person name="Portier P."/>
            <person name="Briand M."/>
            <person name="Jacques M.-A."/>
        </authorList>
    </citation>
    <scope>NUCLEOTIDE SEQUENCE [LARGE SCALE GENOMIC DNA]</scope>
    <source>
        <strain evidence="2 3">CFBP 6488</strain>
    </source>
</reference>
<dbReference type="AlphaFoldDB" id="A0A399SNV6"/>
<evidence type="ECO:0000313" key="3">
    <source>
        <dbReference type="Proteomes" id="UP000266634"/>
    </source>
</evidence>
<feature type="domain" description="TrwC relaxase" evidence="1">
    <location>
        <begin position="28"/>
        <end position="225"/>
    </location>
</feature>
<organism evidence="2 3">
    <name type="scientific">Clavibacter michiganensis subsp. insidiosus</name>
    <dbReference type="NCBI Taxonomy" id="33014"/>
    <lineage>
        <taxon>Bacteria</taxon>
        <taxon>Bacillati</taxon>
        <taxon>Actinomycetota</taxon>
        <taxon>Actinomycetes</taxon>
        <taxon>Micrococcales</taxon>
        <taxon>Microbacteriaceae</taxon>
        <taxon>Clavibacter</taxon>
    </lineage>
</organism>
<gene>
    <name evidence="2" type="ORF">DZF93_02375</name>
</gene>
<protein>
    <recommendedName>
        <fullName evidence="1">TrwC relaxase domain-containing protein</fullName>
    </recommendedName>
</protein>
<comment type="caution">
    <text evidence="2">The sequence shown here is derived from an EMBL/GenBank/DDBJ whole genome shotgun (WGS) entry which is preliminary data.</text>
</comment>
<dbReference type="Pfam" id="PF08751">
    <property type="entry name" value="TrwC"/>
    <property type="match status" value="1"/>
</dbReference>
<dbReference type="InterPro" id="IPR014862">
    <property type="entry name" value="TrwC"/>
</dbReference>
<dbReference type="PROSITE" id="PS51257">
    <property type="entry name" value="PROKAR_LIPOPROTEIN"/>
    <property type="match status" value="1"/>
</dbReference>
<name>A0A399SNV6_9MICO</name>
<evidence type="ECO:0000313" key="2">
    <source>
        <dbReference type="EMBL" id="RIJ44549.1"/>
    </source>
</evidence>
<evidence type="ECO:0000259" key="1">
    <source>
        <dbReference type="Pfam" id="PF08751"/>
    </source>
</evidence>
<dbReference type="SUPFAM" id="SSF55464">
    <property type="entry name" value="Origin of replication-binding domain, RBD-like"/>
    <property type="match status" value="1"/>
</dbReference>
<accession>A0A399SNV6</accession>
<proteinExistence type="predicted"/>
<sequence>MRYARPMFQMRSLTLSGFAQGCPTPLAGESDGTWIGRTPAGVDPSTPVSPSQFRDIAARATDTVTASPALLELTFDVPRSVSVLWATQSEEIRVLLTETVLRAVDDTLQMLDSSWVFARRGARGVAQIDVASPIAGCAFLHYFDRQGKPALHVHVDVINAVLGSDGQVSGMDVPTFRTADELAHERYASSLMSGLRELVGVASEISYGDDRRTHFEVAGVDPALIWDLPRVPLTPGDPHP</sequence>